<proteinExistence type="predicted"/>
<keyword evidence="1" id="KW-0808">Transferase</keyword>
<dbReference type="RefSeq" id="WP_149471506.1">
    <property type="nucleotide sequence ID" value="NZ_QOKW01000027.1"/>
</dbReference>
<feature type="domain" description="Methyltransferase" evidence="3">
    <location>
        <begin position="58"/>
        <end position="158"/>
    </location>
</feature>
<dbReference type="Gene3D" id="3.40.50.150">
    <property type="entry name" value="Vaccinia Virus protein VP39"/>
    <property type="match status" value="1"/>
</dbReference>
<dbReference type="SUPFAM" id="SSF53335">
    <property type="entry name" value="S-adenosyl-L-methionine-dependent methyltransferases"/>
    <property type="match status" value="1"/>
</dbReference>
<gene>
    <name evidence="4" type="ORF">DS843_24725</name>
</gene>
<protein>
    <submittedName>
        <fullName evidence="4">Class I SAM-dependent methyltransferase</fullName>
    </submittedName>
</protein>
<keyword evidence="5" id="KW-1185">Reference proteome</keyword>
<keyword evidence="4" id="KW-0489">Methyltransferase</keyword>
<dbReference type="CDD" id="cd02440">
    <property type="entry name" value="AdoMet_MTases"/>
    <property type="match status" value="1"/>
</dbReference>
<reference evidence="4 5" key="1">
    <citation type="submission" date="2018-07" db="EMBL/GenBank/DDBJ databases">
        <title>Genome sequence of Azospirillum sp. ATCC 49961.</title>
        <authorList>
            <person name="Sant'Anna F.H."/>
            <person name="Baldani J.I."/>
            <person name="Zilli J.E."/>
            <person name="Reis V.M."/>
            <person name="Hartmann A."/>
            <person name="Cruz L."/>
            <person name="de Souza E.M."/>
            <person name="de Oliveira Pedrosa F."/>
            <person name="Passaglia L.M.P."/>
        </authorList>
    </citation>
    <scope>NUCLEOTIDE SEQUENCE [LARGE SCALE GENOMIC DNA]</scope>
    <source>
        <strain evidence="4 5">ATCC 49961</strain>
    </source>
</reference>
<evidence type="ECO:0000256" key="2">
    <source>
        <dbReference type="SAM" id="MobiDB-lite"/>
    </source>
</evidence>
<accession>A0A9W7NGC3</accession>
<dbReference type="PANTHER" id="PTHR43861">
    <property type="entry name" value="TRANS-ACONITATE 2-METHYLTRANSFERASE-RELATED"/>
    <property type="match status" value="1"/>
</dbReference>
<sequence length="288" mass="32053">MNSDVPDDDASILYYDGDYPSLEIGEARAEHAATLARLGMLGDVPFYRDRADETGGPVLEIGCGTGRLTIPLARAGHEVWAVDVSDAMLDQLRAKLAREAPEVRARVHAVRQDATALDLPMRDFRLAAIPFNVLMLIPDLPSERRALSAVAAHLAPGGMLALDVMNPLTLPLDAETTPSPSEPRRSPHTGNRYVRNTMATRLDERQCQRIHGWYDELLPDGKIAVTEYGFTWRMIFRYELELMLEASGFVLERLVGDFEDAPWTVDSRRMVVTARRASSFTASPFTKE</sequence>
<dbReference type="GO" id="GO:0032259">
    <property type="term" value="P:methylation"/>
    <property type="evidence" value="ECO:0007669"/>
    <property type="project" value="UniProtKB-KW"/>
</dbReference>
<evidence type="ECO:0000313" key="5">
    <source>
        <dbReference type="Proteomes" id="UP000480854"/>
    </source>
</evidence>
<dbReference type="AlphaFoldDB" id="A0A9W7NGC3"/>
<feature type="region of interest" description="Disordered" evidence="2">
    <location>
        <begin position="171"/>
        <end position="191"/>
    </location>
</feature>
<dbReference type="Proteomes" id="UP000480854">
    <property type="component" value="Unassembled WGS sequence"/>
</dbReference>
<dbReference type="EMBL" id="QOKW01000027">
    <property type="protein sequence ID" value="KAA0677043.1"/>
    <property type="molecule type" value="Genomic_DNA"/>
</dbReference>
<organism evidence="4 5">
    <name type="scientific">Roseomonas genomospecies 6</name>
    <dbReference type="NCBI Taxonomy" id="214106"/>
    <lineage>
        <taxon>Bacteria</taxon>
        <taxon>Pseudomonadati</taxon>
        <taxon>Pseudomonadota</taxon>
        <taxon>Alphaproteobacteria</taxon>
        <taxon>Acetobacterales</taxon>
        <taxon>Roseomonadaceae</taxon>
        <taxon>Roseomonas</taxon>
    </lineage>
</organism>
<dbReference type="OrthoDB" id="7628122at2"/>
<dbReference type="Pfam" id="PF13649">
    <property type="entry name" value="Methyltransf_25"/>
    <property type="match status" value="1"/>
</dbReference>
<comment type="caution">
    <text evidence="4">The sequence shown here is derived from an EMBL/GenBank/DDBJ whole genome shotgun (WGS) entry which is preliminary data.</text>
</comment>
<dbReference type="InterPro" id="IPR029063">
    <property type="entry name" value="SAM-dependent_MTases_sf"/>
</dbReference>
<evidence type="ECO:0000313" key="4">
    <source>
        <dbReference type="EMBL" id="KAA0677043.1"/>
    </source>
</evidence>
<dbReference type="InterPro" id="IPR041698">
    <property type="entry name" value="Methyltransf_25"/>
</dbReference>
<dbReference type="GO" id="GO:0008168">
    <property type="term" value="F:methyltransferase activity"/>
    <property type="evidence" value="ECO:0007669"/>
    <property type="project" value="UniProtKB-KW"/>
</dbReference>
<name>A0A9W7NGC3_9PROT</name>
<evidence type="ECO:0000259" key="3">
    <source>
        <dbReference type="Pfam" id="PF13649"/>
    </source>
</evidence>
<evidence type="ECO:0000256" key="1">
    <source>
        <dbReference type="ARBA" id="ARBA00022679"/>
    </source>
</evidence>